<sequence>MTGVTEVAELTEATEAPCAAGTPLLGSMADLLGDPLAAYLRARRDQGDVVRFRAGPPGLRREIYGVFSAEGIQQVLATEAANFRKDNAIYEELRQALGNGLLTSQDEDYRRQRRLIQPLFTRRRVEGYATAVTSEAAALAARWRETPGGADGAVELVEEMRGYALRVVGRVLFGSDVEQTIEVVRDSLPMLNERARARALSPVKLPRDWPTPANRRAARAQAGLYALCDAIISKRMDGRERDGREHAPGPVPEDGAGPQDGAVSEEGAAEDLLTLLIRAHNAEDGSLTRAELREQVLVFFLAGHDTTATALTFALHLLARHPAEQRRVHEELDRALPDGRTPTAADLEALPRLTMVLKEAMRLFPPSPAVSRLAVAETVIGGRRIPAGAAVLVSQWVAHRHPAYWEDPERFDPERFTPQAEAGRPRYAYFPFGGGPRACIGQHFSTLHSVLSLATLLRAYEVEDATDGGDIPLGAGITLLAKGPVRVRVRSRT</sequence>
<evidence type="ECO:0000256" key="4">
    <source>
        <dbReference type="ARBA" id="ARBA00023002"/>
    </source>
</evidence>
<protein>
    <submittedName>
        <fullName evidence="9">Cytochrome P450</fullName>
    </submittedName>
</protein>
<evidence type="ECO:0000313" key="9">
    <source>
        <dbReference type="EMBL" id="MFK4266462.1"/>
    </source>
</evidence>
<keyword evidence="3 7" id="KW-0479">Metal-binding</keyword>
<dbReference type="Proteomes" id="UP001620295">
    <property type="component" value="Unassembled WGS sequence"/>
</dbReference>
<keyword evidence="2 7" id="KW-0349">Heme</keyword>
<dbReference type="InterPro" id="IPR036396">
    <property type="entry name" value="Cyt_P450_sf"/>
</dbReference>
<dbReference type="PANTHER" id="PTHR24291:SF50">
    <property type="entry name" value="BIFUNCTIONAL ALBAFLAVENONE MONOOXYGENASE_TERPENE SYNTHASE"/>
    <property type="match status" value="1"/>
</dbReference>
<dbReference type="Pfam" id="PF00067">
    <property type="entry name" value="p450"/>
    <property type="match status" value="1"/>
</dbReference>
<dbReference type="PROSITE" id="PS00086">
    <property type="entry name" value="CYTOCHROME_P450"/>
    <property type="match status" value="1"/>
</dbReference>
<dbReference type="CDD" id="cd20620">
    <property type="entry name" value="CYP132-like"/>
    <property type="match status" value="1"/>
</dbReference>
<evidence type="ECO:0000313" key="10">
    <source>
        <dbReference type="Proteomes" id="UP001620295"/>
    </source>
</evidence>
<keyword evidence="4 7" id="KW-0560">Oxidoreductase</keyword>
<evidence type="ECO:0000256" key="6">
    <source>
        <dbReference type="ARBA" id="ARBA00023033"/>
    </source>
</evidence>
<dbReference type="InterPro" id="IPR002401">
    <property type="entry name" value="Cyt_P450_E_grp-I"/>
</dbReference>
<evidence type="ECO:0000256" key="8">
    <source>
        <dbReference type="SAM" id="MobiDB-lite"/>
    </source>
</evidence>
<keyword evidence="5 7" id="KW-0408">Iron</keyword>
<dbReference type="PANTHER" id="PTHR24291">
    <property type="entry name" value="CYTOCHROME P450 FAMILY 4"/>
    <property type="match status" value="1"/>
</dbReference>
<evidence type="ECO:0000256" key="5">
    <source>
        <dbReference type="ARBA" id="ARBA00023004"/>
    </source>
</evidence>
<comment type="caution">
    <text evidence="9">The sequence shown here is derived from an EMBL/GenBank/DDBJ whole genome shotgun (WGS) entry which is preliminary data.</text>
</comment>
<dbReference type="InterPro" id="IPR017972">
    <property type="entry name" value="Cyt_P450_CS"/>
</dbReference>
<dbReference type="Gene3D" id="1.10.630.10">
    <property type="entry name" value="Cytochrome P450"/>
    <property type="match status" value="1"/>
</dbReference>
<dbReference type="SUPFAM" id="SSF48264">
    <property type="entry name" value="Cytochrome P450"/>
    <property type="match status" value="1"/>
</dbReference>
<dbReference type="InterPro" id="IPR001128">
    <property type="entry name" value="Cyt_P450"/>
</dbReference>
<keyword evidence="6 7" id="KW-0503">Monooxygenase</keyword>
<keyword evidence="10" id="KW-1185">Reference proteome</keyword>
<proteinExistence type="inferred from homology"/>
<name>A0ABW8LKL8_9ACTN</name>
<dbReference type="InterPro" id="IPR050196">
    <property type="entry name" value="Cytochrome_P450_Monoox"/>
</dbReference>
<dbReference type="RefSeq" id="WP_404746478.1">
    <property type="nucleotide sequence ID" value="NZ_JBJDQH010000005.1"/>
</dbReference>
<accession>A0ABW8LKL8</accession>
<evidence type="ECO:0000256" key="3">
    <source>
        <dbReference type="ARBA" id="ARBA00022723"/>
    </source>
</evidence>
<gene>
    <name evidence="9" type="ORF">ACI2L5_16185</name>
</gene>
<reference evidence="9 10" key="1">
    <citation type="submission" date="2024-11" db="EMBL/GenBank/DDBJ databases">
        <title>The Natural Products Discovery Center: Release of the First 8490 Sequenced Strains for Exploring Actinobacteria Biosynthetic Diversity.</title>
        <authorList>
            <person name="Kalkreuter E."/>
            <person name="Kautsar S.A."/>
            <person name="Yang D."/>
            <person name="Bader C.D."/>
            <person name="Teijaro C.N."/>
            <person name="Fluegel L."/>
            <person name="Davis C.M."/>
            <person name="Simpson J.R."/>
            <person name="Lauterbach L."/>
            <person name="Steele A.D."/>
            <person name="Gui C."/>
            <person name="Meng S."/>
            <person name="Li G."/>
            <person name="Viehrig K."/>
            <person name="Ye F."/>
            <person name="Su P."/>
            <person name="Kiefer A.F."/>
            <person name="Nichols A."/>
            <person name="Cepeda A.J."/>
            <person name="Yan W."/>
            <person name="Fan B."/>
            <person name="Jiang Y."/>
            <person name="Adhikari A."/>
            <person name="Zheng C.-J."/>
            <person name="Schuster L."/>
            <person name="Cowan T.M."/>
            <person name="Smanski M.J."/>
            <person name="Chevrette M.G."/>
            <person name="De Carvalho L.P.S."/>
            <person name="Shen B."/>
        </authorList>
    </citation>
    <scope>NUCLEOTIDE SEQUENCE [LARGE SCALE GENOMIC DNA]</scope>
    <source>
        <strain evidence="9 10">NPDC020863</strain>
    </source>
</reference>
<evidence type="ECO:0000256" key="2">
    <source>
        <dbReference type="ARBA" id="ARBA00022617"/>
    </source>
</evidence>
<dbReference type="PRINTS" id="PR00385">
    <property type="entry name" value="P450"/>
</dbReference>
<dbReference type="EMBL" id="JBJDQH010000005">
    <property type="protein sequence ID" value="MFK4266462.1"/>
    <property type="molecule type" value="Genomic_DNA"/>
</dbReference>
<dbReference type="PRINTS" id="PR00463">
    <property type="entry name" value="EP450I"/>
</dbReference>
<evidence type="ECO:0000256" key="7">
    <source>
        <dbReference type="RuleBase" id="RU000461"/>
    </source>
</evidence>
<feature type="compositionally biased region" description="Basic and acidic residues" evidence="8">
    <location>
        <begin position="238"/>
        <end position="247"/>
    </location>
</feature>
<evidence type="ECO:0000256" key="1">
    <source>
        <dbReference type="ARBA" id="ARBA00010617"/>
    </source>
</evidence>
<organism evidence="9 10">
    <name type="scientific">Streptomyces milbemycinicus</name>
    <dbReference type="NCBI Taxonomy" id="476552"/>
    <lineage>
        <taxon>Bacteria</taxon>
        <taxon>Bacillati</taxon>
        <taxon>Actinomycetota</taxon>
        <taxon>Actinomycetes</taxon>
        <taxon>Kitasatosporales</taxon>
        <taxon>Streptomycetaceae</taxon>
        <taxon>Streptomyces</taxon>
    </lineage>
</organism>
<feature type="region of interest" description="Disordered" evidence="8">
    <location>
        <begin position="238"/>
        <end position="263"/>
    </location>
</feature>
<comment type="similarity">
    <text evidence="1 7">Belongs to the cytochrome P450 family.</text>
</comment>